<dbReference type="InterPro" id="IPR036097">
    <property type="entry name" value="HisK_dim/P_sf"/>
</dbReference>
<evidence type="ECO:0000256" key="2">
    <source>
        <dbReference type="ARBA" id="ARBA00004370"/>
    </source>
</evidence>
<dbReference type="SUPFAM" id="SSF55874">
    <property type="entry name" value="ATPase domain of HSP90 chaperone/DNA topoisomerase II/histidine kinase"/>
    <property type="match status" value="1"/>
</dbReference>
<dbReference type="SMART" id="SM00387">
    <property type="entry name" value="HATPase_c"/>
    <property type="match status" value="1"/>
</dbReference>
<evidence type="ECO:0000256" key="8">
    <source>
        <dbReference type="ARBA" id="ARBA00022777"/>
    </source>
</evidence>
<keyword evidence="6 13" id="KW-0812">Transmembrane</keyword>
<dbReference type="PROSITE" id="PS50109">
    <property type="entry name" value="HIS_KIN"/>
    <property type="match status" value="1"/>
</dbReference>
<keyword evidence="10 13" id="KW-1133">Transmembrane helix</keyword>
<dbReference type="Proteomes" id="UP000012589">
    <property type="component" value="Unassembled WGS sequence"/>
</dbReference>
<comment type="subcellular location">
    <subcellularLocation>
        <location evidence="2">Membrane</location>
    </subcellularLocation>
</comment>
<evidence type="ECO:0000256" key="11">
    <source>
        <dbReference type="ARBA" id="ARBA00023012"/>
    </source>
</evidence>
<dbReference type="NCBIfam" id="NF033091">
    <property type="entry name" value="HK_VanS_ACDEFG"/>
    <property type="match status" value="1"/>
</dbReference>
<keyword evidence="12 13" id="KW-0472">Membrane</keyword>
<dbReference type="SMART" id="SM00388">
    <property type="entry name" value="HisKA"/>
    <property type="match status" value="1"/>
</dbReference>
<name>N2BG87_9FIRM</name>
<evidence type="ECO:0000256" key="4">
    <source>
        <dbReference type="ARBA" id="ARBA00022553"/>
    </source>
</evidence>
<dbReference type="EMBL" id="AQFT01000025">
    <property type="protein sequence ID" value="EMZ35849.1"/>
    <property type="molecule type" value="Genomic_DNA"/>
</dbReference>
<comment type="catalytic activity">
    <reaction evidence="1">
        <text>ATP + protein L-histidine = ADP + protein N-phospho-L-histidine.</text>
        <dbReference type="EC" id="2.7.13.3"/>
    </reaction>
</comment>
<dbReference type="InterPro" id="IPR058212">
    <property type="entry name" value="VanS-like"/>
</dbReference>
<keyword evidence="5" id="KW-0808">Transferase</keyword>
<dbReference type="HOGENOM" id="CLU_000445_89_3_9"/>
<dbReference type="InterPro" id="IPR004358">
    <property type="entry name" value="Sig_transdc_His_kin-like_C"/>
</dbReference>
<evidence type="ECO:0000256" key="12">
    <source>
        <dbReference type="ARBA" id="ARBA00023136"/>
    </source>
</evidence>
<dbReference type="EC" id="2.7.13.3" evidence="3"/>
<feature type="domain" description="Histidine kinase" evidence="14">
    <location>
        <begin position="159"/>
        <end position="374"/>
    </location>
</feature>
<dbReference type="Pfam" id="PF02518">
    <property type="entry name" value="HATPase_c"/>
    <property type="match status" value="1"/>
</dbReference>
<evidence type="ECO:0000313" key="15">
    <source>
        <dbReference type="EMBL" id="EMZ35849.1"/>
    </source>
</evidence>
<evidence type="ECO:0000313" key="16">
    <source>
        <dbReference type="Proteomes" id="UP000012589"/>
    </source>
</evidence>
<keyword evidence="9" id="KW-0067">ATP-binding</keyword>
<keyword evidence="11" id="KW-0902">Two-component regulatory system</keyword>
<dbReference type="Gene3D" id="3.30.565.10">
    <property type="entry name" value="Histidine kinase-like ATPase, C-terminal domain"/>
    <property type="match status" value="1"/>
</dbReference>
<sequence length="374" mass="42796">MKNKKETDEDYTQLQTKILIRTAAVLVGAFALIAAALRLFDGRFSVVMVRLLQIFYKDYERALVAYTYMIRDKREWFVMAAAFVVFLIVLRLYLKGFTRYFIEINRGIHALTEENAEDVVLSCELAATEKTINAIKHTLEQRKSAAMMAEKRKNDLVVYLAHDLKTPLTSVIGYLTLLRDEDQLSDALREKYASIALAKAERLEGLISEFFEITRFNLSDITLEYRVVNLTRMLEQLVFEFKPIFAEKNLNCELMIEPNKMIRCDVNKMQRVFDNLLRNAVNYSFENTEILIAVTQKEDRVHIKVTNHGATIPKDKLEHIFERFYRPDSSRSTGNGGAGLGLAIAKEIVTLHGGAITAHSENETITFEVTIVSS</sequence>
<evidence type="ECO:0000256" key="1">
    <source>
        <dbReference type="ARBA" id="ARBA00000085"/>
    </source>
</evidence>
<feature type="transmembrane region" description="Helical" evidence="13">
    <location>
        <begin position="20"/>
        <end position="40"/>
    </location>
</feature>
<dbReference type="PATRIC" id="fig|1235802.3.peg.1050"/>
<evidence type="ECO:0000256" key="6">
    <source>
        <dbReference type="ARBA" id="ARBA00022692"/>
    </source>
</evidence>
<dbReference type="InterPro" id="IPR003594">
    <property type="entry name" value="HATPase_dom"/>
</dbReference>
<dbReference type="PANTHER" id="PTHR45453:SF1">
    <property type="entry name" value="PHOSPHATE REGULON SENSOR PROTEIN PHOR"/>
    <property type="match status" value="1"/>
</dbReference>
<keyword evidence="8" id="KW-0418">Kinase</keyword>
<evidence type="ECO:0000256" key="9">
    <source>
        <dbReference type="ARBA" id="ARBA00022840"/>
    </source>
</evidence>
<dbReference type="GO" id="GO:0004721">
    <property type="term" value="F:phosphoprotein phosphatase activity"/>
    <property type="evidence" value="ECO:0007669"/>
    <property type="project" value="TreeGrafter"/>
</dbReference>
<dbReference type="OrthoDB" id="9792991at2"/>
<dbReference type="SUPFAM" id="SSF47384">
    <property type="entry name" value="Homodimeric domain of signal transducing histidine kinase"/>
    <property type="match status" value="1"/>
</dbReference>
<dbReference type="FunFam" id="3.30.565.10:FF:000013">
    <property type="entry name" value="Two-component sensor histidine kinase"/>
    <property type="match status" value="1"/>
</dbReference>
<protein>
    <recommendedName>
        <fullName evidence="3">histidine kinase</fullName>
        <ecNumber evidence="3">2.7.13.3</ecNumber>
    </recommendedName>
</protein>
<keyword evidence="4" id="KW-0597">Phosphoprotein</keyword>
<dbReference type="AlphaFoldDB" id="N2BG87"/>
<dbReference type="PRINTS" id="PR00344">
    <property type="entry name" value="BCTRLSENSOR"/>
</dbReference>
<dbReference type="Pfam" id="PF00512">
    <property type="entry name" value="HisKA"/>
    <property type="match status" value="1"/>
</dbReference>
<keyword evidence="7" id="KW-0547">Nucleotide-binding</keyword>
<dbReference type="InterPro" id="IPR036890">
    <property type="entry name" value="HATPase_C_sf"/>
</dbReference>
<dbReference type="InterPro" id="IPR003661">
    <property type="entry name" value="HisK_dim/P_dom"/>
</dbReference>
<dbReference type="InterPro" id="IPR050351">
    <property type="entry name" value="BphY/WalK/GraS-like"/>
</dbReference>
<evidence type="ECO:0000259" key="14">
    <source>
        <dbReference type="PROSITE" id="PS50109"/>
    </source>
</evidence>
<dbReference type="PANTHER" id="PTHR45453">
    <property type="entry name" value="PHOSPHATE REGULON SENSOR PROTEIN PHOR"/>
    <property type="match status" value="1"/>
</dbReference>
<keyword evidence="16" id="KW-1185">Reference proteome</keyword>
<organism evidence="15 16">
    <name type="scientific">Eubacterium plexicaudatum ASF492</name>
    <dbReference type="NCBI Taxonomy" id="1235802"/>
    <lineage>
        <taxon>Bacteria</taxon>
        <taxon>Bacillati</taxon>
        <taxon>Bacillota</taxon>
        <taxon>Clostridia</taxon>
        <taxon>Eubacteriales</taxon>
        <taxon>Eubacteriaceae</taxon>
        <taxon>Eubacterium</taxon>
    </lineage>
</organism>
<dbReference type="InterPro" id="IPR005467">
    <property type="entry name" value="His_kinase_dom"/>
</dbReference>
<dbReference type="STRING" id="1235802.C823_00980"/>
<accession>N2BG87</accession>
<evidence type="ECO:0000256" key="7">
    <source>
        <dbReference type="ARBA" id="ARBA00022741"/>
    </source>
</evidence>
<dbReference type="eggNOG" id="COG5002">
    <property type="taxonomic scope" value="Bacteria"/>
</dbReference>
<dbReference type="Gene3D" id="1.10.287.130">
    <property type="match status" value="1"/>
</dbReference>
<evidence type="ECO:0000256" key="10">
    <source>
        <dbReference type="ARBA" id="ARBA00022989"/>
    </source>
</evidence>
<dbReference type="GO" id="GO:0016036">
    <property type="term" value="P:cellular response to phosphate starvation"/>
    <property type="evidence" value="ECO:0007669"/>
    <property type="project" value="TreeGrafter"/>
</dbReference>
<evidence type="ECO:0000256" key="3">
    <source>
        <dbReference type="ARBA" id="ARBA00012438"/>
    </source>
</evidence>
<evidence type="ECO:0000256" key="5">
    <source>
        <dbReference type="ARBA" id="ARBA00022679"/>
    </source>
</evidence>
<comment type="caution">
    <text evidence="15">The sequence shown here is derived from an EMBL/GenBank/DDBJ whole genome shotgun (WGS) entry which is preliminary data.</text>
</comment>
<dbReference type="CDD" id="cd00082">
    <property type="entry name" value="HisKA"/>
    <property type="match status" value="1"/>
</dbReference>
<feature type="transmembrane region" description="Helical" evidence="13">
    <location>
        <begin position="76"/>
        <end position="94"/>
    </location>
</feature>
<dbReference type="GO" id="GO:0000155">
    <property type="term" value="F:phosphorelay sensor kinase activity"/>
    <property type="evidence" value="ECO:0007669"/>
    <property type="project" value="InterPro"/>
</dbReference>
<dbReference type="GO" id="GO:0005524">
    <property type="term" value="F:ATP binding"/>
    <property type="evidence" value="ECO:0007669"/>
    <property type="project" value="UniProtKB-KW"/>
</dbReference>
<reference evidence="15 16" key="1">
    <citation type="journal article" date="2014" name="Genome Announc.">
        <title>Draft genome sequences of the altered schaedler flora, a defined bacterial community from gnotobiotic mice.</title>
        <authorList>
            <person name="Wannemuehler M.J."/>
            <person name="Overstreet A.M."/>
            <person name="Ward D.V."/>
            <person name="Phillips G.J."/>
        </authorList>
    </citation>
    <scope>NUCLEOTIDE SEQUENCE [LARGE SCALE GENOMIC DNA]</scope>
    <source>
        <strain evidence="15 16">ASF492</strain>
    </source>
</reference>
<dbReference type="GO" id="GO:0005886">
    <property type="term" value="C:plasma membrane"/>
    <property type="evidence" value="ECO:0007669"/>
    <property type="project" value="TreeGrafter"/>
</dbReference>
<proteinExistence type="predicted"/>
<gene>
    <name evidence="15" type="ORF">C823_00980</name>
</gene>
<evidence type="ECO:0000256" key="13">
    <source>
        <dbReference type="SAM" id="Phobius"/>
    </source>
</evidence>